<sequence>MDINLLGSAINGEQIVSIIQLAANIAFYSILGILVIAFLWGLLQGWRYGTYHMVFIGVLVALGLVTLGPVVDAISGYDLSGIITNPITVQIQGHSITVNVTTISDTLTSFFDQLLRAYGVAASSDDIVAYSQALAGSVLKLVLIFAEGIIIAILGSLLVWILWHICFKFLFARKRPVETYPSGDTSEPVIVKRRPKRRLRLLSGVEQLAVATVCMAMIVAPLSSVVNTISKNLEVDKGASEQDETVGLVYDCLDAYENSIFAKVFFSVEGQDGTQTIDSQLISFLTSTNSGDIKIDVLSELASIAEVGTSVINSGLLSMFSADGTKWSTLIASTLIPTLLQQVASVELVRVALPIAVSIALNIDQVKSILGEDAVSYISSANYDYADELENLSDFYVDLLDSGFFDVIVDEVSKTPIIDLRQLFSIFKDQEAYDAFHSALSKADSDFINHLLAGAVYTMATKDGSTPGEGELSLASFLPSEPDGSISYKKVAQTKWFDELGLVYDAFYSLVGIDKEQMEGLFDELPTIGGSSSPKAAKKSGEGQSGTILDKALNFVVDHSAEIVEVIVGKRDASGNPVEVGEDGISTSKKSLLDSQLIGNALDDLLPFAQKQLDAANLPFDLDLSEAESELVSYDSGATRINFKRELGSILDLVSDFASTESGKAFLLDVKGLEGINFDPDGKLYSIDEGLLDALIDCLPNADRSVILSSNLPTIAEGALKNVPLQEYGIEHLDFECDSLGSEISKLLKIAKYCPVLVSSFAKFESMGTSTMTSLIVEAEDEFAYILDAILSSKIINPVIDGKQNVNFCNLVNTLMEKVGDAVSFEPLTPEDLPSNLTSEYDDDGNITVKGETYFLVDALCSVVSSGLVENLSSITGGDANQAVSALSRVDIASVFESIGNSQLLSKMAGQALDGYIIKPLFGDDTEGVSFTNITDWKAEGEAIESIIALAAKGIDLSNLDFFAIGPNVGELLTRLADSGIFTSRDGEYLFPKFLYNKLVGSLSGDALSYFLDPNDQVDPASLTTLEQKKEHTELLYHDMVESLSERGDWTGAEGEISKVSDILDAISSIGGLSAISSFSYESLPGMEKAMGALATSRSLGRVVLYNGLHAAIGGLSDEASTPEIDFSCINSAFFLHFDGEDLSLGYPSLTDGDMAANQEEVATLFAALDVIFDPSYGIYKDGQVNLDDINLGTINSEFQLRPLLESASSSKLLSTAEEGKRPVFKQLVDYVLATSTIYGERESGQDYQEFIASPINEYTKKSIRTIVDGVDDGEWDLEISIICDIVDSAQKSGLVGSDGGLNLDSVSDPATFFGTGAQKQGKVDGLKSIFNDLNSSSLFYRAIPTMLEKAFKGENNGHNHLFGDASFANNFLNYADPYFDAQEGGDDYGMYPDGETDNLVDMLADLAECSDFTLNDLSTIDSAAITDALQKMMQSHVFNQTVGEDGVTSFQYLVSDLLCFDAIKGYLYFEESPKDRALDSEYASYEKAGEADADVRAKARYLVATVMPSIQPGGASEASMRQGGEAIASLGEVLSLLQSDDMYSILSDGVLDVNAIRPSVFASLLTTLNDSPLFYDLVPNIIHTMVNSGESFAIEGIDFSSANVFYQYYQQDGKSRVGGPDWNARYDDSEIYLLSSALSYIGRNSDLFSSSGLADLSTLDPMVLRSILVDMENSYVFNLPFSSSYLSDAGISLQAGWGSDGYAFNDLTVFEQLMYLIYDDTGLASNSFSMRDYLQIYLDHPQDGYKQMLHDSILSFRDSATHSWGEEINSLTTDGRKGGLLDLVLNSDLVDQDGNLSLDSLTSIEPDTLSGFMERAARLEVVPNLLPNKLGQVFEQVDLGRFTTVTGTFFADGEGYFDLTPFLTGGGRAISLTADSIGQTAPLLYVDGLDEPIDLSAQGLVEGNAADLSNFASPSRIKLSPNEELTLAYDLSDYHFSQTDLREVDLDLIRNLLYSIYDEQNGAYVSFEGDTPLKNLLDAGLESLSLLEFYQQSTIFDKEYSASGLLPSEIAPDSPIEAREYALYSIFTVNQSIDFGSGLLIPVQASLFSHLDLDGSGMAGSLVTLNSLIGRRGDGSYPDLSGDAAYLDGNLVSIIALEGYAKAVSTVLSASSGHLAASAIKAINSSFQSPNVEVAGQNVGFTTVASAFDVSSLWAERKPAFFQYILAGEIESIAANTLSYLDCSQLFSTSFDGIEMPSGPYRIEAFGGQDASFLTAIDDLGKVIDGTYADPFHKACLAYGKSDGNPLSSRQDALRSFGDYAGERRILADMLYLGLVYDSTAHDQDDFMAYVTNLEGSDMLNAIAGTPALFSYEAAAGLLI</sequence>
<reference evidence="2" key="2">
    <citation type="journal article" date="2021" name="PeerJ">
        <title>Extensive microbial diversity within the chicken gut microbiome revealed by metagenomics and culture.</title>
        <authorList>
            <person name="Gilroy R."/>
            <person name="Ravi A."/>
            <person name="Getino M."/>
            <person name="Pursley I."/>
            <person name="Horton D.L."/>
            <person name="Alikhan N.F."/>
            <person name="Baker D."/>
            <person name="Gharbi K."/>
            <person name="Hall N."/>
            <person name="Watson M."/>
            <person name="Adriaenssens E.M."/>
            <person name="Foster-Nyarko E."/>
            <person name="Jarju S."/>
            <person name="Secka A."/>
            <person name="Antonio M."/>
            <person name="Oren A."/>
            <person name="Chaudhuri R.R."/>
            <person name="La Ragione R."/>
            <person name="Hildebrand F."/>
            <person name="Pallen M.J."/>
        </authorList>
    </citation>
    <scope>NUCLEOTIDE SEQUENCE</scope>
    <source>
        <strain evidence="2">ChiGjej1B1-22543</strain>
    </source>
</reference>
<dbReference type="EMBL" id="DVMV01000024">
    <property type="protein sequence ID" value="HIU45351.1"/>
    <property type="molecule type" value="Genomic_DNA"/>
</dbReference>
<accession>A0A9D1S370</accession>
<keyword evidence="1" id="KW-0472">Membrane</keyword>
<gene>
    <name evidence="2" type="ORF">IAC52_03525</name>
</gene>
<feature type="transmembrane region" description="Helical" evidence="1">
    <location>
        <begin position="50"/>
        <end position="71"/>
    </location>
</feature>
<reference evidence="2" key="1">
    <citation type="submission" date="2020-10" db="EMBL/GenBank/DDBJ databases">
        <authorList>
            <person name="Gilroy R."/>
        </authorList>
    </citation>
    <scope>NUCLEOTIDE SEQUENCE</scope>
    <source>
        <strain evidence="2">ChiGjej1B1-22543</strain>
    </source>
</reference>
<protein>
    <submittedName>
        <fullName evidence="2">Uncharacterized protein</fullName>
    </submittedName>
</protein>
<proteinExistence type="predicted"/>
<feature type="transmembrane region" description="Helical" evidence="1">
    <location>
        <begin position="141"/>
        <end position="165"/>
    </location>
</feature>
<evidence type="ECO:0000313" key="3">
    <source>
        <dbReference type="Proteomes" id="UP000824070"/>
    </source>
</evidence>
<evidence type="ECO:0000256" key="1">
    <source>
        <dbReference type="SAM" id="Phobius"/>
    </source>
</evidence>
<keyword evidence="1" id="KW-1133">Transmembrane helix</keyword>
<organism evidence="2 3">
    <name type="scientific">Candidatus Alloenteromonas pullicola</name>
    <dbReference type="NCBI Taxonomy" id="2840784"/>
    <lineage>
        <taxon>Bacteria</taxon>
        <taxon>Bacillati</taxon>
        <taxon>Bacillota</taxon>
        <taxon>Bacillota incertae sedis</taxon>
        <taxon>Candidatus Alloenteromonas</taxon>
    </lineage>
</organism>
<evidence type="ECO:0000313" key="2">
    <source>
        <dbReference type="EMBL" id="HIU45351.1"/>
    </source>
</evidence>
<dbReference type="Proteomes" id="UP000824070">
    <property type="component" value="Unassembled WGS sequence"/>
</dbReference>
<name>A0A9D1S370_9FIRM</name>
<feature type="transmembrane region" description="Helical" evidence="1">
    <location>
        <begin position="201"/>
        <end position="222"/>
    </location>
</feature>
<keyword evidence="1" id="KW-0812">Transmembrane</keyword>
<comment type="caution">
    <text evidence="2">The sequence shown here is derived from an EMBL/GenBank/DDBJ whole genome shotgun (WGS) entry which is preliminary data.</text>
</comment>
<feature type="transmembrane region" description="Helical" evidence="1">
    <location>
        <begin position="25"/>
        <end position="43"/>
    </location>
</feature>